<dbReference type="InterPro" id="IPR010093">
    <property type="entry name" value="SinI_DNA-bd"/>
</dbReference>
<gene>
    <name evidence="2" type="ORF">DAMNIGENAA_27420</name>
</gene>
<dbReference type="PANTHER" id="PTHR38431:SF1">
    <property type="entry name" value="BLL2305 PROTEIN"/>
    <property type="match status" value="1"/>
</dbReference>
<comment type="caution">
    <text evidence="2">The sequence shown here is derived from an EMBL/GenBank/DDBJ whole genome shotgun (WGS) entry which is preliminary data.</text>
</comment>
<name>A0A9W6L953_9BACT</name>
<dbReference type="PANTHER" id="PTHR38431">
    <property type="entry name" value="BLL2305 PROTEIN"/>
    <property type="match status" value="1"/>
</dbReference>
<dbReference type="Proteomes" id="UP001144372">
    <property type="component" value="Unassembled WGS sequence"/>
</dbReference>
<accession>A0A9W6L953</accession>
<dbReference type="Gene3D" id="3.90.105.50">
    <property type="match status" value="1"/>
</dbReference>
<feature type="domain" description="Helix-turn-helix" evidence="1">
    <location>
        <begin position="11"/>
        <end position="61"/>
    </location>
</feature>
<dbReference type="InterPro" id="IPR009061">
    <property type="entry name" value="DNA-bd_dom_put_sf"/>
</dbReference>
<evidence type="ECO:0000259" key="1">
    <source>
        <dbReference type="Pfam" id="PF12728"/>
    </source>
</evidence>
<dbReference type="EMBL" id="BSDR01000001">
    <property type="protein sequence ID" value="GLI35309.1"/>
    <property type="molecule type" value="Genomic_DNA"/>
</dbReference>
<keyword evidence="3" id="KW-1185">Reference proteome</keyword>
<sequence length="74" mass="8868">MQRIPMDRTKWLTIEELAEYLKMGRTKLYRMAQEGEIPASKVGNQWRFDREEIDQWMKNQRPVSAGQRQEGVAR</sequence>
<reference evidence="2" key="1">
    <citation type="submission" date="2022-12" db="EMBL/GenBank/DDBJ databases">
        <title>Reference genome sequencing for broad-spectrum identification of bacterial and archaeal isolates by mass spectrometry.</title>
        <authorList>
            <person name="Sekiguchi Y."/>
            <person name="Tourlousse D.M."/>
        </authorList>
    </citation>
    <scope>NUCLEOTIDE SEQUENCE</scope>
    <source>
        <strain evidence="2">ASRB1</strain>
    </source>
</reference>
<dbReference type="InterPro" id="IPR041657">
    <property type="entry name" value="HTH_17"/>
</dbReference>
<organism evidence="2 3">
    <name type="scientific">Desulforhabdus amnigena</name>
    <dbReference type="NCBI Taxonomy" id="40218"/>
    <lineage>
        <taxon>Bacteria</taxon>
        <taxon>Pseudomonadati</taxon>
        <taxon>Thermodesulfobacteriota</taxon>
        <taxon>Syntrophobacteria</taxon>
        <taxon>Syntrophobacterales</taxon>
        <taxon>Syntrophobacteraceae</taxon>
        <taxon>Desulforhabdus</taxon>
    </lineage>
</organism>
<protein>
    <recommendedName>
        <fullName evidence="1">Helix-turn-helix domain-containing protein</fullName>
    </recommendedName>
</protein>
<dbReference type="GO" id="GO:0003677">
    <property type="term" value="F:DNA binding"/>
    <property type="evidence" value="ECO:0007669"/>
    <property type="project" value="InterPro"/>
</dbReference>
<evidence type="ECO:0000313" key="3">
    <source>
        <dbReference type="Proteomes" id="UP001144372"/>
    </source>
</evidence>
<dbReference type="InterPro" id="IPR038148">
    <property type="entry name" value="Tn1545/Tn916_Xis"/>
</dbReference>
<dbReference type="SUPFAM" id="SSF46955">
    <property type="entry name" value="Putative DNA-binding domain"/>
    <property type="match status" value="1"/>
</dbReference>
<proteinExistence type="predicted"/>
<dbReference type="AlphaFoldDB" id="A0A9W6L953"/>
<dbReference type="NCBIfam" id="TIGR01764">
    <property type="entry name" value="excise"/>
    <property type="match status" value="1"/>
</dbReference>
<evidence type="ECO:0000313" key="2">
    <source>
        <dbReference type="EMBL" id="GLI35309.1"/>
    </source>
</evidence>
<dbReference type="Pfam" id="PF12728">
    <property type="entry name" value="HTH_17"/>
    <property type="match status" value="1"/>
</dbReference>